<comment type="similarity">
    <text evidence="2">Belongs to the EamA transporter family.</text>
</comment>
<evidence type="ECO:0000256" key="6">
    <source>
        <dbReference type="ARBA" id="ARBA00023136"/>
    </source>
</evidence>
<feature type="transmembrane region" description="Helical" evidence="7">
    <location>
        <begin position="151"/>
        <end position="172"/>
    </location>
</feature>
<proteinExistence type="inferred from homology"/>
<evidence type="ECO:0000313" key="10">
    <source>
        <dbReference type="Proteomes" id="UP000325292"/>
    </source>
</evidence>
<feature type="transmembrane region" description="Helical" evidence="7">
    <location>
        <begin position="126"/>
        <end position="145"/>
    </location>
</feature>
<dbReference type="InterPro" id="IPR000620">
    <property type="entry name" value="EamA_dom"/>
</dbReference>
<dbReference type="Proteomes" id="UP000325292">
    <property type="component" value="Chromosome"/>
</dbReference>
<feature type="transmembrane region" description="Helical" evidence="7">
    <location>
        <begin position="37"/>
        <end position="58"/>
    </location>
</feature>
<evidence type="ECO:0000256" key="4">
    <source>
        <dbReference type="ARBA" id="ARBA00022692"/>
    </source>
</evidence>
<feature type="domain" description="EamA" evidence="8">
    <location>
        <begin position="15"/>
        <end position="141"/>
    </location>
</feature>
<dbReference type="PANTHER" id="PTHR32322">
    <property type="entry name" value="INNER MEMBRANE TRANSPORTER"/>
    <property type="match status" value="1"/>
</dbReference>
<dbReference type="PANTHER" id="PTHR32322:SF18">
    <property type="entry name" value="S-ADENOSYLMETHIONINE_S-ADENOSYLHOMOCYSTEINE TRANSPORTER"/>
    <property type="match status" value="1"/>
</dbReference>
<dbReference type="SUPFAM" id="SSF103481">
    <property type="entry name" value="Multidrug resistance efflux transporter EmrE"/>
    <property type="match status" value="2"/>
</dbReference>
<evidence type="ECO:0000256" key="3">
    <source>
        <dbReference type="ARBA" id="ARBA00022475"/>
    </source>
</evidence>
<feature type="transmembrane region" description="Helical" evidence="7">
    <location>
        <begin position="70"/>
        <end position="87"/>
    </location>
</feature>
<feature type="transmembrane region" description="Helical" evidence="7">
    <location>
        <begin position="272"/>
        <end position="288"/>
    </location>
</feature>
<feature type="transmembrane region" description="Helical" evidence="7">
    <location>
        <begin position="184"/>
        <end position="204"/>
    </location>
</feature>
<feature type="transmembrane region" description="Helical" evidence="7">
    <location>
        <begin position="99"/>
        <end position="119"/>
    </location>
</feature>
<protein>
    <recommendedName>
        <fullName evidence="8">EamA domain-containing protein</fullName>
    </recommendedName>
</protein>
<keyword evidence="10" id="KW-1185">Reference proteome</keyword>
<dbReference type="EMBL" id="CP019454">
    <property type="protein sequence ID" value="AUW93969.1"/>
    <property type="molecule type" value="Genomic_DNA"/>
</dbReference>
<accession>A0ABM6RRQ4</accession>
<keyword evidence="4 7" id="KW-0812">Transmembrane</keyword>
<organism evidence="9 10">
    <name type="scientific">Sulfobacillus thermotolerans</name>
    <dbReference type="NCBI Taxonomy" id="338644"/>
    <lineage>
        <taxon>Bacteria</taxon>
        <taxon>Bacillati</taxon>
        <taxon>Bacillota</taxon>
        <taxon>Clostridia</taxon>
        <taxon>Eubacteriales</taxon>
        <taxon>Clostridiales Family XVII. Incertae Sedis</taxon>
        <taxon>Sulfobacillus</taxon>
    </lineage>
</organism>
<reference evidence="9 10" key="1">
    <citation type="journal article" date="2019" name="Sci. Rep.">
        <title>Sulfobacillus thermotolerans: new insights into resistance and metabolic capacities of acidophilic chemolithotrophs.</title>
        <authorList>
            <person name="Panyushkina A.E."/>
            <person name="Babenko V.V."/>
            <person name="Nikitina A.S."/>
            <person name="Selezneva O.V."/>
            <person name="Tsaplina I.A."/>
            <person name="Letarova M.A."/>
            <person name="Kostryukova E.S."/>
            <person name="Letarov A.V."/>
        </authorList>
    </citation>
    <scope>NUCLEOTIDE SEQUENCE [LARGE SCALE GENOMIC DNA]</scope>
    <source>
        <strain evidence="9 10">Kr1</strain>
    </source>
</reference>
<feature type="transmembrane region" description="Helical" evidence="7">
    <location>
        <begin position="12"/>
        <end position="31"/>
    </location>
</feature>
<feature type="transmembrane region" description="Helical" evidence="7">
    <location>
        <begin position="216"/>
        <end position="237"/>
    </location>
</feature>
<evidence type="ECO:0000256" key="2">
    <source>
        <dbReference type="ARBA" id="ARBA00007362"/>
    </source>
</evidence>
<keyword evidence="5 7" id="KW-1133">Transmembrane helix</keyword>
<dbReference type="InterPro" id="IPR050638">
    <property type="entry name" value="AA-Vitamin_Transporters"/>
</dbReference>
<keyword evidence="3" id="KW-1003">Cell membrane</keyword>
<feature type="transmembrane region" description="Helical" evidence="7">
    <location>
        <begin position="244"/>
        <end position="266"/>
    </location>
</feature>
<evidence type="ECO:0000256" key="5">
    <source>
        <dbReference type="ARBA" id="ARBA00022989"/>
    </source>
</evidence>
<dbReference type="InterPro" id="IPR037185">
    <property type="entry name" value="EmrE-like"/>
</dbReference>
<dbReference type="Pfam" id="PF00892">
    <property type="entry name" value="EamA"/>
    <property type="match status" value="2"/>
</dbReference>
<keyword evidence="6 7" id="KW-0472">Membrane</keyword>
<evidence type="ECO:0000313" key="9">
    <source>
        <dbReference type="EMBL" id="AUW93969.1"/>
    </source>
</evidence>
<evidence type="ECO:0000256" key="7">
    <source>
        <dbReference type="SAM" id="Phobius"/>
    </source>
</evidence>
<name>A0ABM6RRQ4_9FIRM</name>
<evidence type="ECO:0000259" key="8">
    <source>
        <dbReference type="Pfam" id="PF00892"/>
    </source>
</evidence>
<sequence length="302" mass="32120">MRAHLLRTQQYPDLLSLLAMNLIWAGTYPATGLALTAASATFLTMFRLLTGTLVFAPFLFRGRPWTASKIVRTLGLGVIGFSLPLVLQTQGLRASTPAMAAISIALEPLLTALMASLLLKERLPKARKWALALAAVGAWAVAGFPRPGVQGYGMGDGLLVAALGCFAIYNVYSSSLSRMLSPQQATAATFAGGFLGTVPLWLATGAQVPHHWSGPPLWAALYLAVLGTAVAYFLWMLTASRIPMAIMALFLYIQPVLGVVLSAWITPEPMTGSFYLGSAAILLALYLGRDVIPAAPLDEQAM</sequence>
<gene>
    <name evidence="9" type="ORF">BXT84_08415</name>
</gene>
<evidence type="ECO:0000256" key="1">
    <source>
        <dbReference type="ARBA" id="ARBA00004651"/>
    </source>
</evidence>
<comment type="subcellular location">
    <subcellularLocation>
        <location evidence="1">Cell membrane</location>
        <topology evidence="1">Multi-pass membrane protein</topology>
    </subcellularLocation>
</comment>
<feature type="domain" description="EamA" evidence="8">
    <location>
        <begin position="155"/>
        <end position="287"/>
    </location>
</feature>